<dbReference type="AlphaFoldDB" id="A0A1H8PEY3"/>
<feature type="region of interest" description="Disordered" evidence="1">
    <location>
        <begin position="188"/>
        <end position="226"/>
    </location>
</feature>
<accession>A0A1H8PEY3</accession>
<evidence type="ECO:0000256" key="1">
    <source>
        <dbReference type="SAM" id="MobiDB-lite"/>
    </source>
</evidence>
<gene>
    <name evidence="2" type="ORF">SAMN04489859_10937</name>
</gene>
<dbReference type="EMBL" id="FODE01000093">
    <property type="protein sequence ID" value="SEO40532.1"/>
    <property type="molecule type" value="Genomic_DNA"/>
</dbReference>
<keyword evidence="3" id="KW-1185">Reference proteome</keyword>
<dbReference type="Proteomes" id="UP000199054">
    <property type="component" value="Unassembled WGS sequence"/>
</dbReference>
<name>A0A1H8PEY3_9RHOB</name>
<reference evidence="2 3" key="1">
    <citation type="submission" date="2016-10" db="EMBL/GenBank/DDBJ databases">
        <authorList>
            <person name="de Groot N.N."/>
        </authorList>
    </citation>
    <scope>NUCLEOTIDE SEQUENCE [LARGE SCALE GENOMIC DNA]</scope>
    <source>
        <strain evidence="2 3">DSM 8512</strain>
    </source>
</reference>
<proteinExistence type="predicted"/>
<evidence type="ECO:0000313" key="2">
    <source>
        <dbReference type="EMBL" id="SEO40532.1"/>
    </source>
</evidence>
<organism evidence="2 3">
    <name type="scientific">Paracoccus alcaliphilus</name>
    <dbReference type="NCBI Taxonomy" id="34002"/>
    <lineage>
        <taxon>Bacteria</taxon>
        <taxon>Pseudomonadati</taxon>
        <taxon>Pseudomonadota</taxon>
        <taxon>Alphaproteobacteria</taxon>
        <taxon>Rhodobacterales</taxon>
        <taxon>Paracoccaceae</taxon>
        <taxon>Paracoccus</taxon>
    </lineage>
</organism>
<protein>
    <submittedName>
        <fullName evidence="2">Uncharacterized protein</fullName>
    </submittedName>
</protein>
<feature type="region of interest" description="Disordered" evidence="1">
    <location>
        <begin position="153"/>
        <end position="172"/>
    </location>
</feature>
<sequence length="236" mass="26636">MNTLTLPLCPRIASRLPEAKGQYPPVGCSAMVQSAKLLKASNPLRVDRECPEELESSSVMGQWEQERFLVDGIWGGPKSPHWRGTGSMPFEPLKYPFCSVCCRMFATEKRWWRGFATRCPPALYSAMWKRVRLRAGTAAAARSSTILLRALPSRQQGKWNRPGRHPQPSAPRGACACRVIPLHPGRPCSLLPQSRRRPEGQARRSASLTFRPEDQRHDQHIREQPPHLCGLPCRLQ</sequence>
<evidence type="ECO:0000313" key="3">
    <source>
        <dbReference type="Proteomes" id="UP000199054"/>
    </source>
</evidence>
<dbReference type="STRING" id="34002.SAMN04489859_10937"/>
<feature type="compositionally biased region" description="Basic and acidic residues" evidence="1">
    <location>
        <begin position="211"/>
        <end position="225"/>
    </location>
</feature>